<comment type="caution">
    <text evidence="2">The sequence shown here is derived from an EMBL/GenBank/DDBJ whole genome shotgun (WGS) entry which is preliminary data.</text>
</comment>
<organism evidence="2 3">
    <name type="scientific">Thermocatellispora tengchongensis</name>
    <dbReference type="NCBI Taxonomy" id="1073253"/>
    <lineage>
        <taxon>Bacteria</taxon>
        <taxon>Bacillati</taxon>
        <taxon>Actinomycetota</taxon>
        <taxon>Actinomycetes</taxon>
        <taxon>Streptosporangiales</taxon>
        <taxon>Streptosporangiaceae</taxon>
        <taxon>Thermocatellispora</taxon>
    </lineage>
</organism>
<keyword evidence="1" id="KW-0472">Membrane</keyword>
<keyword evidence="1" id="KW-0812">Transmembrane</keyword>
<proteinExistence type="predicted"/>
<sequence>MTMLALACLAQAALLTVAAWSLPVLARPTLPFGVRVPAARVTDPAITAQRRRYSRAVVTLGVLAALVSAAAVIRGTPGVLTATAVLLGAADIALYATAHRAIHAAKRHGNWYADTRQAITADTTWRTHPVRPPWPLLIPSLALLTGTAAIGLARYGSLPDTLAALRGLGVDVHHRVATTPVTAFAPVLSQTAITILAPLLVAVIVRARPETDAEHPASSARRYRVYVRGIATLLLAGVACANLTLLLLGLQQWDLLTPSPLTTAATWAPMAAVVAAFLIFGVRVGEAGHRLPAQPGESGSGYVQRDDDRYWHLAGTVYINRHDPAILVHQRVGSRWTLNLGNPVAWTVLAVLASLALLQLLGIIDLPSTS</sequence>
<evidence type="ECO:0000313" key="3">
    <source>
        <dbReference type="Proteomes" id="UP000578449"/>
    </source>
</evidence>
<gene>
    <name evidence="2" type="ORF">HNP84_007163</name>
</gene>
<feature type="transmembrane region" description="Helical" evidence="1">
    <location>
        <begin position="79"/>
        <end position="98"/>
    </location>
</feature>
<feature type="transmembrane region" description="Helical" evidence="1">
    <location>
        <begin position="261"/>
        <end position="282"/>
    </location>
</feature>
<evidence type="ECO:0000313" key="2">
    <source>
        <dbReference type="EMBL" id="MBB5137411.1"/>
    </source>
</evidence>
<dbReference type="RefSeq" id="WP_221337152.1">
    <property type="nucleotide sequence ID" value="NZ_BAABIX010000012.1"/>
</dbReference>
<feature type="transmembrane region" description="Helical" evidence="1">
    <location>
        <begin position="225"/>
        <end position="249"/>
    </location>
</feature>
<dbReference type="EMBL" id="JACHGN010000017">
    <property type="protein sequence ID" value="MBB5137411.1"/>
    <property type="molecule type" value="Genomic_DNA"/>
</dbReference>
<feature type="transmembrane region" description="Helical" evidence="1">
    <location>
        <begin position="183"/>
        <end position="205"/>
    </location>
</feature>
<reference evidence="2 3" key="1">
    <citation type="submission" date="2020-08" db="EMBL/GenBank/DDBJ databases">
        <title>Genomic Encyclopedia of Type Strains, Phase IV (KMG-IV): sequencing the most valuable type-strain genomes for metagenomic binning, comparative biology and taxonomic classification.</title>
        <authorList>
            <person name="Goeker M."/>
        </authorList>
    </citation>
    <scope>NUCLEOTIDE SEQUENCE [LARGE SCALE GENOMIC DNA]</scope>
    <source>
        <strain evidence="2 3">DSM 45615</strain>
    </source>
</reference>
<feature type="transmembrane region" description="Helical" evidence="1">
    <location>
        <begin position="53"/>
        <end position="73"/>
    </location>
</feature>
<dbReference type="AlphaFoldDB" id="A0A840PHY3"/>
<evidence type="ECO:0000256" key="1">
    <source>
        <dbReference type="SAM" id="Phobius"/>
    </source>
</evidence>
<keyword evidence="1" id="KW-1133">Transmembrane helix</keyword>
<feature type="transmembrane region" description="Helical" evidence="1">
    <location>
        <begin position="344"/>
        <end position="364"/>
    </location>
</feature>
<name>A0A840PHY3_9ACTN</name>
<feature type="transmembrane region" description="Helical" evidence="1">
    <location>
        <begin position="136"/>
        <end position="156"/>
    </location>
</feature>
<keyword evidence="3" id="KW-1185">Reference proteome</keyword>
<dbReference type="Proteomes" id="UP000578449">
    <property type="component" value="Unassembled WGS sequence"/>
</dbReference>
<accession>A0A840PHY3</accession>
<protein>
    <submittedName>
        <fullName evidence="2">Putative membrane protein</fullName>
    </submittedName>
</protein>